<reference evidence="2 3" key="1">
    <citation type="journal article" date="2019" name="Int. J. Syst. Evol. Microbiol.">
        <title>The Global Catalogue of Microorganisms (GCM) 10K type strain sequencing project: providing services to taxonomists for standard genome sequencing and annotation.</title>
        <authorList>
            <consortium name="The Broad Institute Genomics Platform"/>
            <consortium name="The Broad Institute Genome Sequencing Center for Infectious Disease"/>
            <person name="Wu L."/>
            <person name="Ma J."/>
        </authorList>
    </citation>
    <scope>NUCLEOTIDE SEQUENCE [LARGE SCALE GENOMIC DNA]</scope>
    <source>
        <strain evidence="2 3">JCM 17504</strain>
    </source>
</reference>
<evidence type="ECO:0000259" key="1">
    <source>
        <dbReference type="Pfam" id="PF13360"/>
    </source>
</evidence>
<accession>A0AAV3UL97</accession>
<feature type="domain" description="Pyrrolo-quinoline quinone repeat" evidence="1">
    <location>
        <begin position="82"/>
        <end position="203"/>
    </location>
</feature>
<name>A0AAV3UL97_9EURY</name>
<dbReference type="InterPro" id="IPR018391">
    <property type="entry name" value="PQQ_b-propeller_rpt"/>
</dbReference>
<dbReference type="Gene3D" id="2.40.128.630">
    <property type="match status" value="1"/>
</dbReference>
<keyword evidence="3" id="KW-1185">Reference proteome</keyword>
<dbReference type="SMART" id="SM00564">
    <property type="entry name" value="PQQ"/>
    <property type="match status" value="4"/>
</dbReference>
<organism evidence="2 3">
    <name type="scientific">Haladaptatus pallidirubidus</name>
    <dbReference type="NCBI Taxonomy" id="1008152"/>
    <lineage>
        <taxon>Archaea</taxon>
        <taxon>Methanobacteriati</taxon>
        <taxon>Methanobacteriota</taxon>
        <taxon>Stenosarchaea group</taxon>
        <taxon>Halobacteria</taxon>
        <taxon>Halobacteriales</taxon>
        <taxon>Haladaptataceae</taxon>
        <taxon>Haladaptatus</taxon>
    </lineage>
</organism>
<dbReference type="SUPFAM" id="SSF50998">
    <property type="entry name" value="Quinoprotein alcohol dehydrogenase-like"/>
    <property type="match status" value="1"/>
</dbReference>
<dbReference type="Proteomes" id="UP001501729">
    <property type="component" value="Unassembled WGS sequence"/>
</dbReference>
<evidence type="ECO:0000313" key="3">
    <source>
        <dbReference type="Proteomes" id="UP001501729"/>
    </source>
</evidence>
<dbReference type="Pfam" id="PF13360">
    <property type="entry name" value="PQQ_2"/>
    <property type="match status" value="1"/>
</dbReference>
<dbReference type="InterPro" id="IPR002372">
    <property type="entry name" value="PQQ_rpt_dom"/>
</dbReference>
<comment type="caution">
    <text evidence="2">The sequence shown here is derived from an EMBL/GenBank/DDBJ whole genome shotgun (WGS) entry which is preliminary data.</text>
</comment>
<dbReference type="EMBL" id="BAABKX010000015">
    <property type="protein sequence ID" value="GAA5056555.1"/>
    <property type="molecule type" value="Genomic_DNA"/>
</dbReference>
<gene>
    <name evidence="2" type="ORF">GCM10025751_37480</name>
</gene>
<dbReference type="PANTHER" id="PTHR34512">
    <property type="entry name" value="CELL SURFACE PROTEIN"/>
    <property type="match status" value="1"/>
</dbReference>
<evidence type="ECO:0000313" key="2">
    <source>
        <dbReference type="EMBL" id="GAA5056555.1"/>
    </source>
</evidence>
<proteinExistence type="predicted"/>
<dbReference type="InterPro" id="IPR015943">
    <property type="entry name" value="WD40/YVTN_repeat-like_dom_sf"/>
</dbReference>
<dbReference type="PANTHER" id="PTHR34512:SF30">
    <property type="entry name" value="OUTER MEMBRANE PROTEIN ASSEMBLY FACTOR BAMB"/>
    <property type="match status" value="1"/>
</dbReference>
<dbReference type="InterPro" id="IPR011047">
    <property type="entry name" value="Quinoprotein_ADH-like_sf"/>
</dbReference>
<dbReference type="Gene3D" id="2.130.10.10">
    <property type="entry name" value="YVTN repeat-like/Quinoprotein amine dehydrogenase"/>
    <property type="match status" value="1"/>
</dbReference>
<sequence>MAFDTETRKMRWTTNVRGLDYAPTVIGDTVYVAGTDVLALSANDGSERWRFEIGVTESSPITTADGTLFFKTSDANGQGVCWAVNADAGTERWRIGIPSGKEGEIPSAENVPPAVVDGVAYFVDKEDVYAFEAATGNPRWRTSVDGTINHAPTVANGTVYVCGEQVFALSADDGNTEWTTSVADSTRLAQSPAVMADSVIVTDGRKARA</sequence>
<protein>
    <recommendedName>
        <fullName evidence="1">Pyrrolo-quinoline quinone repeat domain-containing protein</fullName>
    </recommendedName>
</protein>
<dbReference type="AlphaFoldDB" id="A0AAV3UL97"/>